<dbReference type="AlphaFoldDB" id="A0A6A6AWE6"/>
<feature type="region of interest" description="Disordered" evidence="1">
    <location>
        <begin position="159"/>
        <end position="197"/>
    </location>
</feature>
<organism evidence="2 3">
    <name type="scientific">Aplosporella prunicola CBS 121167</name>
    <dbReference type="NCBI Taxonomy" id="1176127"/>
    <lineage>
        <taxon>Eukaryota</taxon>
        <taxon>Fungi</taxon>
        <taxon>Dikarya</taxon>
        <taxon>Ascomycota</taxon>
        <taxon>Pezizomycotina</taxon>
        <taxon>Dothideomycetes</taxon>
        <taxon>Dothideomycetes incertae sedis</taxon>
        <taxon>Botryosphaeriales</taxon>
        <taxon>Aplosporellaceae</taxon>
        <taxon>Aplosporella</taxon>
    </lineage>
</organism>
<dbReference type="GeneID" id="54293314"/>
<dbReference type="RefSeq" id="XP_033391296.1">
    <property type="nucleotide sequence ID" value="XM_033535818.1"/>
</dbReference>
<accession>A0A6A6AWE6</accession>
<proteinExistence type="predicted"/>
<name>A0A6A6AWE6_9PEZI</name>
<keyword evidence="3" id="KW-1185">Reference proteome</keyword>
<feature type="region of interest" description="Disordered" evidence="1">
    <location>
        <begin position="92"/>
        <end position="145"/>
    </location>
</feature>
<sequence length="197" mass="23857">MIHTNKITAAEKTRSALEAEIQKLDTDDKLDAEKLRYGWIRDATTPRTLTEEERAKIATARVHRAATRRIKIVWLNRTRNVLEELKSVLKQQQEEESARRNQQDAEMQRQWDEEMQRQWDEAVKRRQARQETERQKQQKKSDEAAARWRREWHEFLAQQDRREKAWERAKEEAEEEARKQREQKLAKEKLDLERAAE</sequence>
<dbReference type="Proteomes" id="UP000799438">
    <property type="component" value="Unassembled WGS sequence"/>
</dbReference>
<evidence type="ECO:0000256" key="1">
    <source>
        <dbReference type="SAM" id="MobiDB-lite"/>
    </source>
</evidence>
<gene>
    <name evidence="2" type="ORF">K452DRAFT_172893</name>
</gene>
<protein>
    <submittedName>
        <fullName evidence="2">Uncharacterized protein</fullName>
    </submittedName>
</protein>
<reference evidence="2" key="1">
    <citation type="journal article" date="2020" name="Stud. Mycol.">
        <title>101 Dothideomycetes genomes: a test case for predicting lifestyles and emergence of pathogens.</title>
        <authorList>
            <person name="Haridas S."/>
            <person name="Albert R."/>
            <person name="Binder M."/>
            <person name="Bloem J."/>
            <person name="Labutti K."/>
            <person name="Salamov A."/>
            <person name="Andreopoulos B."/>
            <person name="Baker S."/>
            <person name="Barry K."/>
            <person name="Bills G."/>
            <person name="Bluhm B."/>
            <person name="Cannon C."/>
            <person name="Castanera R."/>
            <person name="Culley D."/>
            <person name="Daum C."/>
            <person name="Ezra D."/>
            <person name="Gonzalez J."/>
            <person name="Henrissat B."/>
            <person name="Kuo A."/>
            <person name="Liang C."/>
            <person name="Lipzen A."/>
            <person name="Lutzoni F."/>
            <person name="Magnuson J."/>
            <person name="Mondo S."/>
            <person name="Nolan M."/>
            <person name="Ohm R."/>
            <person name="Pangilinan J."/>
            <person name="Park H.-J."/>
            <person name="Ramirez L."/>
            <person name="Alfaro M."/>
            <person name="Sun H."/>
            <person name="Tritt A."/>
            <person name="Yoshinaga Y."/>
            <person name="Zwiers L.-H."/>
            <person name="Turgeon B."/>
            <person name="Goodwin S."/>
            <person name="Spatafora J."/>
            <person name="Crous P."/>
            <person name="Grigoriev I."/>
        </authorList>
    </citation>
    <scope>NUCLEOTIDE SEQUENCE</scope>
    <source>
        <strain evidence="2">CBS 121167</strain>
    </source>
</reference>
<dbReference type="EMBL" id="ML995569">
    <property type="protein sequence ID" value="KAF2135578.1"/>
    <property type="molecule type" value="Genomic_DNA"/>
</dbReference>
<evidence type="ECO:0000313" key="2">
    <source>
        <dbReference type="EMBL" id="KAF2135578.1"/>
    </source>
</evidence>
<evidence type="ECO:0000313" key="3">
    <source>
        <dbReference type="Proteomes" id="UP000799438"/>
    </source>
</evidence>